<reference evidence="1 2" key="1">
    <citation type="journal article" date="2013" name="Stand. Genomic Sci.">
        <title>Genomic Encyclopedia of Type Strains, Phase I: The one thousand microbial genomes (KMG-I) project.</title>
        <authorList>
            <person name="Kyrpides N.C."/>
            <person name="Woyke T."/>
            <person name="Eisen J.A."/>
            <person name="Garrity G."/>
            <person name="Lilburn T.G."/>
            <person name="Beck B.J."/>
            <person name="Whitman W.B."/>
            <person name="Hugenholtz P."/>
            <person name="Klenk H.P."/>
        </authorList>
    </citation>
    <scope>NUCLEOTIDE SEQUENCE [LARGE SCALE GENOMIC DNA]</scope>
    <source>
        <strain evidence="1 2">DSM 13484</strain>
    </source>
</reference>
<evidence type="ECO:0000313" key="2">
    <source>
        <dbReference type="Proteomes" id="UP000316778"/>
    </source>
</evidence>
<keyword evidence="2" id="KW-1185">Reference proteome</keyword>
<protein>
    <submittedName>
        <fullName evidence="1">Uncharacterized protein</fullName>
    </submittedName>
</protein>
<accession>A0A562TDH3</accession>
<sequence length="84" mass="9611">MAVENFVLKFEYRGKPHILEVRPWLQQYKAVYKVTVEKHEITFEPDEEGDLRAVSDVHTTPGHIDGGLLEEIAQRIAAHVNDQG</sequence>
<organism evidence="1 2">
    <name type="scientific">Chitinophaga japonensis</name>
    <name type="common">Flexibacter japonensis</name>
    <dbReference type="NCBI Taxonomy" id="104662"/>
    <lineage>
        <taxon>Bacteria</taxon>
        <taxon>Pseudomonadati</taxon>
        <taxon>Bacteroidota</taxon>
        <taxon>Chitinophagia</taxon>
        <taxon>Chitinophagales</taxon>
        <taxon>Chitinophagaceae</taxon>
        <taxon>Chitinophaga</taxon>
    </lineage>
</organism>
<comment type="caution">
    <text evidence="1">The sequence shown here is derived from an EMBL/GenBank/DDBJ whole genome shotgun (WGS) entry which is preliminary data.</text>
</comment>
<dbReference type="AlphaFoldDB" id="A0A562TDH3"/>
<dbReference type="Proteomes" id="UP000316778">
    <property type="component" value="Unassembled WGS sequence"/>
</dbReference>
<dbReference type="EMBL" id="VLLG01000002">
    <property type="protein sequence ID" value="TWI91535.1"/>
    <property type="molecule type" value="Genomic_DNA"/>
</dbReference>
<evidence type="ECO:0000313" key="1">
    <source>
        <dbReference type="EMBL" id="TWI91535.1"/>
    </source>
</evidence>
<proteinExistence type="predicted"/>
<gene>
    <name evidence="1" type="ORF">LX66_0906</name>
</gene>
<name>A0A562TDH3_CHIJA</name>